<keyword evidence="5 6" id="KW-0472">Membrane</keyword>
<dbReference type="GeneID" id="57398656"/>
<feature type="transmembrane region" description="Helical" evidence="6">
    <location>
        <begin position="162"/>
        <end position="182"/>
    </location>
</feature>
<dbReference type="KEGG" id="poj:PtoMrB4_34400"/>
<keyword evidence="3 6" id="KW-0812">Transmembrane</keyword>
<feature type="transmembrane region" description="Helical" evidence="6">
    <location>
        <begin position="126"/>
        <end position="150"/>
    </location>
</feature>
<accession>A0A679GG71</accession>
<organism evidence="8 9">
    <name type="scientific">Metapseudomonas otitidis</name>
    <dbReference type="NCBI Taxonomy" id="319939"/>
    <lineage>
        <taxon>Bacteria</taxon>
        <taxon>Pseudomonadati</taxon>
        <taxon>Pseudomonadota</taxon>
        <taxon>Gammaproteobacteria</taxon>
        <taxon>Pseudomonadales</taxon>
        <taxon>Pseudomonadaceae</taxon>
        <taxon>Metapseudomonas</taxon>
    </lineage>
</organism>
<feature type="transmembrane region" description="Helical" evidence="6">
    <location>
        <begin position="250"/>
        <end position="267"/>
    </location>
</feature>
<reference evidence="8 9" key="1">
    <citation type="journal article" date="2020" name="Microbiol. Resour. Announc.">
        <title>Complete genome sequence of Pseudomonas otitidis strain MrB4, isolated from Lake Biwa in Japan.</title>
        <authorList>
            <person name="Miyazaki K."/>
            <person name="Hase E."/>
            <person name="Maruya T."/>
        </authorList>
    </citation>
    <scope>NUCLEOTIDE SEQUENCE [LARGE SCALE GENOMIC DNA]</scope>
    <source>
        <strain evidence="8 9">MrB4</strain>
    </source>
</reference>
<dbReference type="Proteomes" id="UP000501237">
    <property type="component" value="Chromosome"/>
</dbReference>
<gene>
    <name evidence="8" type="ORF">PtoMrB4_34400</name>
</gene>
<feature type="transmembrane region" description="Helical" evidence="6">
    <location>
        <begin position="338"/>
        <end position="360"/>
    </location>
</feature>
<evidence type="ECO:0000313" key="9">
    <source>
        <dbReference type="Proteomes" id="UP000501237"/>
    </source>
</evidence>
<dbReference type="EMBL" id="AP022642">
    <property type="protein sequence ID" value="BCA29463.1"/>
    <property type="molecule type" value="Genomic_DNA"/>
</dbReference>
<feature type="transmembrane region" description="Helical" evidence="6">
    <location>
        <begin position="287"/>
        <end position="306"/>
    </location>
</feature>
<evidence type="ECO:0000259" key="7">
    <source>
        <dbReference type="Pfam" id="PF00324"/>
    </source>
</evidence>
<dbReference type="GO" id="GO:0006865">
    <property type="term" value="P:amino acid transport"/>
    <property type="evidence" value="ECO:0007669"/>
    <property type="project" value="InterPro"/>
</dbReference>
<evidence type="ECO:0000256" key="2">
    <source>
        <dbReference type="ARBA" id="ARBA00022448"/>
    </source>
</evidence>
<evidence type="ECO:0000256" key="6">
    <source>
        <dbReference type="SAM" id="Phobius"/>
    </source>
</evidence>
<feature type="transmembrane region" description="Helical" evidence="6">
    <location>
        <begin position="432"/>
        <end position="451"/>
    </location>
</feature>
<feature type="transmembrane region" description="Helical" evidence="6">
    <location>
        <begin position="208"/>
        <end position="229"/>
    </location>
</feature>
<proteinExistence type="predicted"/>
<dbReference type="Gene3D" id="1.20.1740.10">
    <property type="entry name" value="Amino acid/polyamine transporter I"/>
    <property type="match status" value="1"/>
</dbReference>
<dbReference type="InterPro" id="IPR004840">
    <property type="entry name" value="Amino_acid_permease_CS"/>
</dbReference>
<dbReference type="Pfam" id="PF00324">
    <property type="entry name" value="AA_permease"/>
    <property type="match status" value="1"/>
</dbReference>
<protein>
    <submittedName>
        <fullName evidence="8">Amino acid permease</fullName>
    </submittedName>
</protein>
<dbReference type="GO" id="GO:0016020">
    <property type="term" value="C:membrane"/>
    <property type="evidence" value="ECO:0007669"/>
    <property type="project" value="UniProtKB-SubCell"/>
</dbReference>
<dbReference type="FunFam" id="1.20.1740.10:FF:000001">
    <property type="entry name" value="Amino acid permease"/>
    <property type="match status" value="1"/>
</dbReference>
<feature type="domain" description="Amino acid permease/ SLC12A" evidence="7">
    <location>
        <begin position="26"/>
        <end position="434"/>
    </location>
</feature>
<dbReference type="PANTHER" id="PTHR43495:SF5">
    <property type="entry name" value="GAMMA-AMINOBUTYRIC ACID PERMEASE"/>
    <property type="match status" value="1"/>
</dbReference>
<dbReference type="GO" id="GO:0055085">
    <property type="term" value="P:transmembrane transport"/>
    <property type="evidence" value="ECO:0007669"/>
    <property type="project" value="InterPro"/>
</dbReference>
<sequence>MNDKTGFAAITAREQGLKRQLTSGQMAMIAIGGAIGTGLFMGSSFAIGFAGPGVLVSYAIGALIALLLMGCLAEMTVAHPTSGSFGAYAEFYISPLAGFLVRYAYWAAIVLAVGTEVTAIAVYMKYWFPAVAGWVWILLFSAALVVTNAISVKAFGHFEYGFSAIKIGAIVAFILLGGWLVFGGGDPAYGFHHYVAHGGFMPHGVSGVWIAVIISIFSYLSIEMIAVAAGEAEQPEVAVKRAFRVTMARLLVFYILTLALILALVPWNQSGQGAQSPFVMVMEQVGIPGATGLINFVILVAALSAMNSQLYTTTRMMFSLARAGHAPRLMGRLGSNGVPLNALALSCTGIALATLVNLVFPEESFMLMMAISIFGALFAWMMIFLTHYRFRRYHARNGGLQLSFRMWGFPWATLLGFGLMVAILITTAFVPAFHMTLVFGIPFLLVLWGAFRLLTRRASLLVEAEQAPVGES</sequence>
<feature type="transmembrane region" description="Helical" evidence="6">
    <location>
        <begin position="366"/>
        <end position="385"/>
    </location>
</feature>
<evidence type="ECO:0000256" key="1">
    <source>
        <dbReference type="ARBA" id="ARBA00004141"/>
    </source>
</evidence>
<dbReference type="PROSITE" id="PS00218">
    <property type="entry name" value="AMINO_ACID_PERMEASE_1"/>
    <property type="match status" value="1"/>
</dbReference>
<keyword evidence="4 6" id="KW-1133">Transmembrane helix</keyword>
<dbReference type="AlphaFoldDB" id="A0A679GG71"/>
<name>A0A679GG71_9GAMM</name>
<keyword evidence="2" id="KW-0813">Transport</keyword>
<evidence type="ECO:0000256" key="5">
    <source>
        <dbReference type="ARBA" id="ARBA00023136"/>
    </source>
</evidence>
<dbReference type="PIRSF" id="PIRSF006060">
    <property type="entry name" value="AA_transporter"/>
    <property type="match status" value="1"/>
</dbReference>
<evidence type="ECO:0000313" key="8">
    <source>
        <dbReference type="EMBL" id="BCA29463.1"/>
    </source>
</evidence>
<feature type="transmembrane region" description="Helical" evidence="6">
    <location>
        <begin position="406"/>
        <end position="426"/>
    </location>
</feature>
<comment type="subcellular location">
    <subcellularLocation>
        <location evidence="1">Membrane</location>
        <topology evidence="1">Multi-pass membrane protein</topology>
    </subcellularLocation>
</comment>
<feature type="transmembrane region" description="Helical" evidence="6">
    <location>
        <begin position="55"/>
        <end position="73"/>
    </location>
</feature>
<evidence type="ECO:0000256" key="3">
    <source>
        <dbReference type="ARBA" id="ARBA00022692"/>
    </source>
</evidence>
<evidence type="ECO:0000256" key="4">
    <source>
        <dbReference type="ARBA" id="ARBA00022989"/>
    </source>
</evidence>
<dbReference type="RefSeq" id="WP_172434046.1">
    <property type="nucleotide sequence ID" value="NZ_AP022642.1"/>
</dbReference>
<dbReference type="PANTHER" id="PTHR43495">
    <property type="entry name" value="GABA PERMEASE"/>
    <property type="match status" value="1"/>
</dbReference>
<dbReference type="InterPro" id="IPR004841">
    <property type="entry name" value="AA-permease/SLC12A_dom"/>
</dbReference>
<feature type="transmembrane region" description="Helical" evidence="6">
    <location>
        <begin position="27"/>
        <end position="49"/>
    </location>
</feature>